<evidence type="ECO:0000256" key="1">
    <source>
        <dbReference type="ARBA" id="ARBA00004141"/>
    </source>
</evidence>
<sequence>MGLTMPSAAILSVFCWDNPSLFSVSSILLPCQASTTWHVLPVVHTTSVVSWSVYGSQCVLPCSCHSWALTLVILASVPALVLVQASSQAVAGPLLSIERSQESVAATLIDRAVSAVATVKVFNAASQERDSLSTVLDHVKVADKKLIAVWGLTSGLSQFVMMSVFMQAFWFGSKLVKQSKVEPGDVMAVFWTCLIATSNLQMCIPKFITLTKGKFAMVALLALADSEEAGALTPVSPSYYSCASIFHGHPVRSTHLPKIIPSKCHGKIALHNVTFTYPSRPSILVLRDVSIYLPALPASETTFVVGSSGPGKSTIVSLLLRLYKPRSGQIELDDQDIAYLDDNWTTEHICHFPKLSETGRKPEHATRAEVVQACQAAMIPDFIRDLPDGYETKLGNGGANLSGGQKQRLAIAQARLRNPSVLILDEATSALDPTSRILITSKDFVYVLKNGTVIEQGYRADLERSEGEFKAMMGSQAVADVSTIDDTEHPELVTTEGDEEKDSVSQPFSYIPTILVPNSAILGHWMFDVVADLMLKSSRPTPFCPAVPLVVFALIICLLSGGTVTPIFSFVLSRLFFEVSNEAQNTSVINTFGAIVLSIAAVDGLLMGLKYFIMETRIPHHLEAGQEVDGDDAWTLIVIAIAQFVVVSAMLTVEFLWVLVRGWQMTLAGCAITTVFAGVMALQAKLVASWDYAINASE</sequence>
<dbReference type="Pfam" id="PF00005">
    <property type="entry name" value="ABC_tran"/>
    <property type="match status" value="1"/>
</dbReference>
<dbReference type="GO" id="GO:0005743">
    <property type="term" value="C:mitochondrial inner membrane"/>
    <property type="evidence" value="ECO:0007669"/>
    <property type="project" value="TreeGrafter"/>
</dbReference>
<evidence type="ECO:0000313" key="10">
    <source>
        <dbReference type="EMBL" id="KAK0437441.1"/>
    </source>
</evidence>
<evidence type="ECO:0000256" key="3">
    <source>
        <dbReference type="ARBA" id="ARBA00022741"/>
    </source>
</evidence>
<keyword evidence="3" id="KW-0547">Nucleotide-binding</keyword>
<feature type="transmembrane region" description="Helical" evidence="7">
    <location>
        <begin position="146"/>
        <end position="166"/>
    </location>
</feature>
<evidence type="ECO:0000313" key="11">
    <source>
        <dbReference type="Proteomes" id="UP001175211"/>
    </source>
</evidence>
<evidence type="ECO:0000256" key="2">
    <source>
        <dbReference type="ARBA" id="ARBA00022692"/>
    </source>
</evidence>
<comment type="subcellular location">
    <subcellularLocation>
        <location evidence="1">Membrane</location>
        <topology evidence="1">Multi-pass membrane protein</topology>
    </subcellularLocation>
</comment>
<evidence type="ECO:0000259" key="9">
    <source>
        <dbReference type="PROSITE" id="PS50929"/>
    </source>
</evidence>
<dbReference type="GeneID" id="85362583"/>
<dbReference type="PROSITE" id="PS50893">
    <property type="entry name" value="ABC_TRANSPORTER_2"/>
    <property type="match status" value="1"/>
</dbReference>
<dbReference type="GO" id="GO:0005524">
    <property type="term" value="F:ATP binding"/>
    <property type="evidence" value="ECO:0007669"/>
    <property type="project" value="UniProtKB-KW"/>
</dbReference>
<name>A0AA39J910_ARMTA</name>
<feature type="transmembrane region" description="Helical" evidence="7">
    <location>
        <begin position="667"/>
        <end position="688"/>
    </location>
</feature>
<evidence type="ECO:0000256" key="5">
    <source>
        <dbReference type="ARBA" id="ARBA00022989"/>
    </source>
</evidence>
<feature type="domain" description="ABC transmembrane type-1" evidence="9">
    <location>
        <begin position="66"/>
        <end position="212"/>
    </location>
</feature>
<feature type="transmembrane region" description="Helical" evidence="7">
    <location>
        <begin position="186"/>
        <end position="204"/>
    </location>
</feature>
<comment type="caution">
    <text evidence="10">The sequence shown here is derived from an EMBL/GenBank/DDBJ whole genome shotgun (WGS) entry which is preliminary data.</text>
</comment>
<dbReference type="RefSeq" id="XP_060322598.1">
    <property type="nucleotide sequence ID" value="XM_060479035.1"/>
</dbReference>
<dbReference type="PANTHER" id="PTHR43394:SF15">
    <property type="entry name" value="ALPHA-FACTOR-TRANSPORTING ATPASE"/>
    <property type="match status" value="1"/>
</dbReference>
<organism evidence="10 11">
    <name type="scientific">Armillaria tabescens</name>
    <name type="common">Ringless honey mushroom</name>
    <name type="synonym">Agaricus tabescens</name>
    <dbReference type="NCBI Taxonomy" id="1929756"/>
    <lineage>
        <taxon>Eukaryota</taxon>
        <taxon>Fungi</taxon>
        <taxon>Dikarya</taxon>
        <taxon>Basidiomycota</taxon>
        <taxon>Agaricomycotina</taxon>
        <taxon>Agaricomycetes</taxon>
        <taxon>Agaricomycetidae</taxon>
        <taxon>Agaricales</taxon>
        <taxon>Marasmiineae</taxon>
        <taxon>Physalacriaceae</taxon>
        <taxon>Desarmillaria</taxon>
    </lineage>
</organism>
<gene>
    <name evidence="10" type="ORF">EV420DRAFT_1669785</name>
</gene>
<proteinExistence type="predicted"/>
<dbReference type="Pfam" id="PF00664">
    <property type="entry name" value="ABC_membrane"/>
    <property type="match status" value="1"/>
</dbReference>
<dbReference type="SUPFAM" id="SSF90123">
    <property type="entry name" value="ABC transporter transmembrane region"/>
    <property type="match status" value="1"/>
</dbReference>
<keyword evidence="11" id="KW-1185">Reference proteome</keyword>
<dbReference type="SUPFAM" id="SSF52540">
    <property type="entry name" value="P-loop containing nucleoside triphosphate hydrolases"/>
    <property type="match status" value="1"/>
</dbReference>
<evidence type="ECO:0000259" key="8">
    <source>
        <dbReference type="PROSITE" id="PS50893"/>
    </source>
</evidence>
<keyword evidence="5 7" id="KW-1133">Transmembrane helix</keyword>
<dbReference type="SMART" id="SM00382">
    <property type="entry name" value="AAA"/>
    <property type="match status" value="1"/>
</dbReference>
<dbReference type="GO" id="GO:0016887">
    <property type="term" value="F:ATP hydrolysis activity"/>
    <property type="evidence" value="ECO:0007669"/>
    <property type="project" value="InterPro"/>
</dbReference>
<dbReference type="GO" id="GO:0015421">
    <property type="term" value="F:ABC-type oligopeptide transporter activity"/>
    <property type="evidence" value="ECO:0007669"/>
    <property type="project" value="TreeGrafter"/>
</dbReference>
<dbReference type="AlphaFoldDB" id="A0AA39J910"/>
<dbReference type="Proteomes" id="UP001175211">
    <property type="component" value="Unassembled WGS sequence"/>
</dbReference>
<dbReference type="InterPro" id="IPR036640">
    <property type="entry name" value="ABC1_TM_sf"/>
</dbReference>
<dbReference type="GO" id="GO:0090374">
    <property type="term" value="P:oligopeptide export from mitochondrion"/>
    <property type="evidence" value="ECO:0007669"/>
    <property type="project" value="TreeGrafter"/>
</dbReference>
<dbReference type="PROSITE" id="PS50929">
    <property type="entry name" value="ABC_TM1F"/>
    <property type="match status" value="1"/>
</dbReference>
<dbReference type="InterPro" id="IPR003593">
    <property type="entry name" value="AAA+_ATPase"/>
</dbReference>
<dbReference type="InterPro" id="IPR003439">
    <property type="entry name" value="ABC_transporter-like_ATP-bd"/>
</dbReference>
<feature type="transmembrane region" description="Helical" evidence="7">
    <location>
        <begin position="633"/>
        <end position="660"/>
    </location>
</feature>
<evidence type="ECO:0000256" key="7">
    <source>
        <dbReference type="SAM" id="Phobius"/>
    </source>
</evidence>
<reference evidence="10" key="1">
    <citation type="submission" date="2023-06" db="EMBL/GenBank/DDBJ databases">
        <authorList>
            <consortium name="Lawrence Berkeley National Laboratory"/>
            <person name="Ahrendt S."/>
            <person name="Sahu N."/>
            <person name="Indic B."/>
            <person name="Wong-Bajracharya J."/>
            <person name="Merenyi Z."/>
            <person name="Ke H.-M."/>
            <person name="Monk M."/>
            <person name="Kocsube S."/>
            <person name="Drula E."/>
            <person name="Lipzen A."/>
            <person name="Balint B."/>
            <person name="Henrissat B."/>
            <person name="Andreopoulos B."/>
            <person name="Martin F.M."/>
            <person name="Harder C.B."/>
            <person name="Rigling D."/>
            <person name="Ford K.L."/>
            <person name="Foster G.D."/>
            <person name="Pangilinan J."/>
            <person name="Papanicolaou A."/>
            <person name="Barry K."/>
            <person name="LaButti K."/>
            <person name="Viragh M."/>
            <person name="Koriabine M."/>
            <person name="Yan M."/>
            <person name="Riley R."/>
            <person name="Champramary S."/>
            <person name="Plett K.L."/>
            <person name="Tsai I.J."/>
            <person name="Slot J."/>
            <person name="Sipos G."/>
            <person name="Plett J."/>
            <person name="Nagy L.G."/>
            <person name="Grigoriev I.V."/>
        </authorList>
    </citation>
    <scope>NUCLEOTIDE SEQUENCE</scope>
    <source>
        <strain evidence="10">CCBAS 213</strain>
    </source>
</reference>
<keyword evidence="2 7" id="KW-0812">Transmembrane</keyword>
<keyword evidence="6 7" id="KW-0472">Membrane</keyword>
<keyword evidence="10" id="KW-0378">Hydrolase</keyword>
<keyword evidence="4" id="KW-0067">ATP-binding</keyword>
<dbReference type="EMBL" id="JAUEPS010000110">
    <property type="protein sequence ID" value="KAK0437441.1"/>
    <property type="molecule type" value="Genomic_DNA"/>
</dbReference>
<protein>
    <submittedName>
        <fullName evidence="10">P-loop containing nucleoside triphosphate hydrolase protein</fullName>
    </submittedName>
</protein>
<dbReference type="InterPro" id="IPR011527">
    <property type="entry name" value="ABC1_TM_dom"/>
</dbReference>
<feature type="transmembrane region" description="Helical" evidence="7">
    <location>
        <begin position="589"/>
        <end position="613"/>
    </location>
</feature>
<dbReference type="Gene3D" id="1.20.1560.10">
    <property type="entry name" value="ABC transporter type 1, transmembrane domain"/>
    <property type="match status" value="2"/>
</dbReference>
<dbReference type="PANTHER" id="PTHR43394">
    <property type="entry name" value="ATP-DEPENDENT PERMEASE MDL1, MITOCHONDRIAL"/>
    <property type="match status" value="1"/>
</dbReference>
<accession>A0AA39J910</accession>
<evidence type="ECO:0000256" key="6">
    <source>
        <dbReference type="ARBA" id="ARBA00023136"/>
    </source>
</evidence>
<dbReference type="InterPro" id="IPR039421">
    <property type="entry name" value="Type_1_exporter"/>
</dbReference>
<evidence type="ECO:0000256" key="4">
    <source>
        <dbReference type="ARBA" id="ARBA00022840"/>
    </source>
</evidence>
<feature type="transmembrane region" description="Helical" evidence="7">
    <location>
        <begin position="547"/>
        <end position="577"/>
    </location>
</feature>
<feature type="domain" description="ABC transporter" evidence="8">
    <location>
        <begin position="268"/>
        <end position="520"/>
    </location>
</feature>
<dbReference type="InterPro" id="IPR027417">
    <property type="entry name" value="P-loop_NTPase"/>
</dbReference>
<dbReference type="Gene3D" id="3.40.50.300">
    <property type="entry name" value="P-loop containing nucleotide triphosphate hydrolases"/>
    <property type="match status" value="2"/>
</dbReference>